<evidence type="ECO:0000313" key="1">
    <source>
        <dbReference type="EMBL" id="PNF41341.1"/>
    </source>
</evidence>
<dbReference type="EMBL" id="NEVH01002728">
    <property type="protein sequence ID" value="PNF41341.1"/>
    <property type="molecule type" value="Genomic_DNA"/>
</dbReference>
<accession>A0A2J7RKI5</accession>
<sequence length="82" mass="9557">MFSKSLTKHFKGFGSGFTELHTKLYADTLLNFAIHFRQNKARSQKRTRVKTVHGVTWQSDAIGLRKCDLTTITIWELSDMYF</sequence>
<evidence type="ECO:0000313" key="2">
    <source>
        <dbReference type="Proteomes" id="UP000235965"/>
    </source>
</evidence>
<dbReference type="InParanoid" id="A0A2J7RKI5"/>
<gene>
    <name evidence="1" type="ORF">B7P43_G16619</name>
</gene>
<keyword evidence="2" id="KW-1185">Reference proteome</keyword>
<name>A0A2J7RKI5_9NEOP</name>
<dbReference type="AlphaFoldDB" id="A0A2J7RKI5"/>
<organism evidence="1 2">
    <name type="scientific">Cryptotermes secundus</name>
    <dbReference type="NCBI Taxonomy" id="105785"/>
    <lineage>
        <taxon>Eukaryota</taxon>
        <taxon>Metazoa</taxon>
        <taxon>Ecdysozoa</taxon>
        <taxon>Arthropoda</taxon>
        <taxon>Hexapoda</taxon>
        <taxon>Insecta</taxon>
        <taxon>Pterygota</taxon>
        <taxon>Neoptera</taxon>
        <taxon>Polyneoptera</taxon>
        <taxon>Dictyoptera</taxon>
        <taxon>Blattodea</taxon>
        <taxon>Blattoidea</taxon>
        <taxon>Termitoidae</taxon>
        <taxon>Kalotermitidae</taxon>
        <taxon>Cryptotermitinae</taxon>
        <taxon>Cryptotermes</taxon>
    </lineage>
</organism>
<proteinExistence type="predicted"/>
<protein>
    <submittedName>
        <fullName evidence="1">Uncharacterized protein</fullName>
    </submittedName>
</protein>
<dbReference type="Proteomes" id="UP000235965">
    <property type="component" value="Unassembled WGS sequence"/>
</dbReference>
<reference evidence="1 2" key="1">
    <citation type="submission" date="2017-12" db="EMBL/GenBank/DDBJ databases">
        <title>Hemimetabolous genomes reveal molecular basis of termite eusociality.</title>
        <authorList>
            <person name="Harrison M.C."/>
            <person name="Jongepier E."/>
            <person name="Robertson H.M."/>
            <person name="Arning N."/>
            <person name="Bitard-Feildel T."/>
            <person name="Chao H."/>
            <person name="Childers C.P."/>
            <person name="Dinh H."/>
            <person name="Doddapaneni H."/>
            <person name="Dugan S."/>
            <person name="Gowin J."/>
            <person name="Greiner C."/>
            <person name="Han Y."/>
            <person name="Hu H."/>
            <person name="Hughes D.S.T."/>
            <person name="Huylmans A.-K."/>
            <person name="Kemena C."/>
            <person name="Kremer L.P.M."/>
            <person name="Lee S.L."/>
            <person name="Lopez-Ezquerra A."/>
            <person name="Mallet L."/>
            <person name="Monroy-Kuhn J.M."/>
            <person name="Moser A."/>
            <person name="Murali S.C."/>
            <person name="Muzny D.M."/>
            <person name="Otani S."/>
            <person name="Piulachs M.-D."/>
            <person name="Poelchau M."/>
            <person name="Qu J."/>
            <person name="Schaub F."/>
            <person name="Wada-Katsumata A."/>
            <person name="Worley K.C."/>
            <person name="Xie Q."/>
            <person name="Ylla G."/>
            <person name="Poulsen M."/>
            <person name="Gibbs R.A."/>
            <person name="Schal C."/>
            <person name="Richards S."/>
            <person name="Belles X."/>
            <person name="Korb J."/>
            <person name="Bornberg-Bauer E."/>
        </authorList>
    </citation>
    <scope>NUCLEOTIDE SEQUENCE [LARGE SCALE GENOMIC DNA]</scope>
    <source>
        <tissue evidence="1">Whole body</tissue>
    </source>
</reference>
<comment type="caution">
    <text evidence="1">The sequence shown here is derived from an EMBL/GenBank/DDBJ whole genome shotgun (WGS) entry which is preliminary data.</text>
</comment>